<name>A0A6J4S8Z5_9BACT</name>
<sequence>MICKMQLYAYFLYPLFIDEKRCSVCNIKMTRRLMQSRVCKKIKLYILS</sequence>
<evidence type="ECO:0000313" key="1">
    <source>
        <dbReference type="EMBL" id="CAA9491899.1"/>
    </source>
</evidence>
<dbReference type="EMBL" id="CADCVN010000591">
    <property type="protein sequence ID" value="CAA9491899.1"/>
    <property type="molecule type" value="Genomic_DNA"/>
</dbReference>
<gene>
    <name evidence="1" type="ORF">AVDCRST_MAG96-1551</name>
</gene>
<reference evidence="1" key="1">
    <citation type="submission" date="2020-02" db="EMBL/GenBank/DDBJ databases">
        <authorList>
            <person name="Meier V. D."/>
        </authorList>
    </citation>
    <scope>NUCLEOTIDE SEQUENCE</scope>
    <source>
        <strain evidence="1">AVDCRST_MAG96</strain>
    </source>
</reference>
<accession>A0A6J4S8Z5</accession>
<protein>
    <submittedName>
        <fullName evidence="1">Uncharacterized protein</fullName>
    </submittedName>
</protein>
<organism evidence="1">
    <name type="scientific">uncultured Segetibacter sp</name>
    <dbReference type="NCBI Taxonomy" id="481133"/>
    <lineage>
        <taxon>Bacteria</taxon>
        <taxon>Pseudomonadati</taxon>
        <taxon>Bacteroidota</taxon>
        <taxon>Chitinophagia</taxon>
        <taxon>Chitinophagales</taxon>
        <taxon>Chitinophagaceae</taxon>
        <taxon>Segetibacter</taxon>
        <taxon>environmental samples</taxon>
    </lineage>
</organism>
<dbReference type="AlphaFoldDB" id="A0A6J4S8Z5"/>
<proteinExistence type="predicted"/>